<dbReference type="NCBIfam" id="TIGR00522">
    <property type="entry name" value="dph5"/>
    <property type="match status" value="1"/>
</dbReference>
<accession>A0A177AVI3</accession>
<organism evidence="1 2">
    <name type="scientific">Intoshia linei</name>
    <dbReference type="NCBI Taxonomy" id="1819745"/>
    <lineage>
        <taxon>Eukaryota</taxon>
        <taxon>Metazoa</taxon>
        <taxon>Spiralia</taxon>
        <taxon>Lophotrochozoa</taxon>
        <taxon>Mesozoa</taxon>
        <taxon>Orthonectida</taxon>
        <taxon>Rhopaluridae</taxon>
        <taxon>Intoshia</taxon>
    </lineage>
</organism>
<dbReference type="Proteomes" id="UP000078046">
    <property type="component" value="Unassembled WGS sequence"/>
</dbReference>
<dbReference type="GO" id="GO:0008168">
    <property type="term" value="F:methyltransferase activity"/>
    <property type="evidence" value="ECO:0007669"/>
    <property type="project" value="InterPro"/>
</dbReference>
<proteinExistence type="predicted"/>
<dbReference type="PANTHER" id="PTHR10882">
    <property type="entry name" value="DIPHTHINE SYNTHASE"/>
    <property type="match status" value="1"/>
</dbReference>
<reference evidence="1 2" key="1">
    <citation type="submission" date="2016-04" db="EMBL/GenBank/DDBJ databases">
        <title>The genome of Intoshia linei affirms orthonectids as highly simplified spiralians.</title>
        <authorList>
            <person name="Mikhailov K.V."/>
            <person name="Slusarev G.S."/>
            <person name="Nikitin M.A."/>
            <person name="Logacheva M.D."/>
            <person name="Penin A."/>
            <person name="Aleoshin V."/>
            <person name="Panchin Y.V."/>
        </authorList>
    </citation>
    <scope>NUCLEOTIDE SEQUENCE [LARGE SCALE GENOMIC DNA]</scope>
    <source>
        <strain evidence="1">Intl2013</strain>
        <tissue evidence="1">Whole animal</tissue>
    </source>
</reference>
<evidence type="ECO:0000313" key="1">
    <source>
        <dbReference type="EMBL" id="OAF65224.1"/>
    </source>
</evidence>
<dbReference type="AlphaFoldDB" id="A0A177AVI3"/>
<gene>
    <name evidence="1" type="ORF">A3Q56_07079</name>
</gene>
<dbReference type="GO" id="GO:0017183">
    <property type="term" value="P:protein histidyl modification to diphthamide"/>
    <property type="evidence" value="ECO:0007669"/>
    <property type="project" value="InterPro"/>
</dbReference>
<dbReference type="SUPFAM" id="SSF53790">
    <property type="entry name" value="Tetrapyrrole methylase"/>
    <property type="match status" value="1"/>
</dbReference>
<dbReference type="PANTHER" id="PTHR10882:SF0">
    <property type="entry name" value="DIPHTHINE METHYL ESTER SYNTHASE"/>
    <property type="match status" value="1"/>
</dbReference>
<comment type="caution">
    <text evidence="1">The sequence shown here is derived from an EMBL/GenBank/DDBJ whole genome shotgun (WGS) entry which is preliminary data.</text>
</comment>
<dbReference type="EMBL" id="LWCA01001389">
    <property type="protein sequence ID" value="OAF65224.1"/>
    <property type="molecule type" value="Genomic_DNA"/>
</dbReference>
<dbReference type="OrthoDB" id="2516at2759"/>
<evidence type="ECO:0000313" key="2">
    <source>
        <dbReference type="Proteomes" id="UP000078046"/>
    </source>
</evidence>
<keyword evidence="2" id="KW-1185">Reference proteome</keyword>
<evidence type="ECO:0008006" key="3">
    <source>
        <dbReference type="Google" id="ProtNLM"/>
    </source>
</evidence>
<dbReference type="InterPro" id="IPR035996">
    <property type="entry name" value="4pyrrol_Methylase_sf"/>
</dbReference>
<dbReference type="InterPro" id="IPR004551">
    <property type="entry name" value="Dphthn_synthase"/>
</dbReference>
<dbReference type="Gene3D" id="3.30.950.10">
    <property type="entry name" value="Methyltransferase, Cobalt-precorrin-4 Transmethylase, Domain 2"/>
    <property type="match status" value="1"/>
</dbReference>
<sequence>MIFLKCKKSDCDVKVIHNVSIFNAISITGLSLYTFGQTVSIVYFTETYQPESFYDKILENLNLGLHTLCLLDIRMHEPTADTILSKNPVYELPRCMKIHEAVEILLKISKKRNCKKITKDTLIVGAARVGTKTEKIVTMTMEQALLPHYIENMGATLHSLVIVGKLDLIEQDIIQIYKLKFDQ</sequence>
<name>A0A177AVI3_9BILA</name>
<protein>
    <recommendedName>
        <fullName evidence="3">Diphthine methyl ester synthase</fullName>
    </recommendedName>
</protein>
<dbReference type="InterPro" id="IPR014776">
    <property type="entry name" value="4pyrrole_Mease_sub2"/>
</dbReference>